<dbReference type="Gene3D" id="1.10.3210.10">
    <property type="entry name" value="Hypothetical protein af1432"/>
    <property type="match status" value="1"/>
</dbReference>
<protein>
    <submittedName>
        <fullName evidence="2">DUF3391 domain-containing protein</fullName>
    </submittedName>
</protein>
<dbReference type="InterPro" id="IPR037522">
    <property type="entry name" value="HD_GYP_dom"/>
</dbReference>
<dbReference type="CDD" id="cd00077">
    <property type="entry name" value="HDc"/>
    <property type="match status" value="1"/>
</dbReference>
<reference evidence="2 3" key="1">
    <citation type="submission" date="2019-06" db="EMBL/GenBank/DDBJ databases">
        <title>Draft genome of Aliikangiella marina GYP-15.</title>
        <authorList>
            <person name="Wang G."/>
        </authorList>
    </citation>
    <scope>NUCLEOTIDE SEQUENCE [LARGE SCALE GENOMIC DNA]</scope>
    <source>
        <strain evidence="2 3">GYP-15</strain>
    </source>
</reference>
<dbReference type="Pfam" id="PF13487">
    <property type="entry name" value="HD_5"/>
    <property type="match status" value="1"/>
</dbReference>
<proteinExistence type="predicted"/>
<dbReference type="Proteomes" id="UP000317839">
    <property type="component" value="Unassembled WGS sequence"/>
</dbReference>
<evidence type="ECO:0000313" key="2">
    <source>
        <dbReference type="EMBL" id="TQV72760.1"/>
    </source>
</evidence>
<dbReference type="PROSITE" id="PS51832">
    <property type="entry name" value="HD_GYP"/>
    <property type="match status" value="1"/>
</dbReference>
<dbReference type="SMART" id="SM00471">
    <property type="entry name" value="HDc"/>
    <property type="match status" value="1"/>
</dbReference>
<evidence type="ECO:0000313" key="3">
    <source>
        <dbReference type="Proteomes" id="UP000317839"/>
    </source>
</evidence>
<organism evidence="2 3">
    <name type="scientific">Aliikangiella marina</name>
    <dbReference type="NCBI Taxonomy" id="1712262"/>
    <lineage>
        <taxon>Bacteria</taxon>
        <taxon>Pseudomonadati</taxon>
        <taxon>Pseudomonadota</taxon>
        <taxon>Gammaproteobacteria</taxon>
        <taxon>Oceanospirillales</taxon>
        <taxon>Pleioneaceae</taxon>
        <taxon>Aliikangiella</taxon>
    </lineage>
</organism>
<keyword evidence="3" id="KW-1185">Reference proteome</keyword>
<accession>A0A545T6A3</accession>
<dbReference type="SUPFAM" id="SSF109604">
    <property type="entry name" value="HD-domain/PDEase-like"/>
    <property type="match status" value="1"/>
</dbReference>
<dbReference type="NCBIfam" id="TIGR00277">
    <property type="entry name" value="HDIG"/>
    <property type="match status" value="1"/>
</dbReference>
<dbReference type="InterPro" id="IPR003607">
    <property type="entry name" value="HD/PDEase_dom"/>
</dbReference>
<comment type="caution">
    <text evidence="2">The sequence shown here is derived from an EMBL/GenBank/DDBJ whole genome shotgun (WGS) entry which is preliminary data.</text>
</comment>
<dbReference type="GO" id="GO:0008081">
    <property type="term" value="F:phosphoric diester hydrolase activity"/>
    <property type="evidence" value="ECO:0007669"/>
    <property type="project" value="UniProtKB-ARBA"/>
</dbReference>
<gene>
    <name evidence="2" type="ORF">FLL45_14905</name>
</gene>
<sequence length="405" mass="46349">MDYFKRVKVWSEDLAPGMFVAELDRPWEESNFLLQGFKLEGPHDVEAVQRQCRYVYVDFESEAQFKRFKLQTSKSSTYKKHLEESLAFNNQSFNFDIKPALTRRKQTKSILKSVFDKIALGQDFDVTTAHDSVKENVKEILQNESAMLVLAMLSESNADIADHCFAVSILSICFAKQLGYSQVELEDIGLAALLHDIGHMRVDNKVLNKYGRLNADERKLVEEHPKYGFDIISSKPGLTKSCIDVIYSHHERIDGSGYPRGLKTTSITPITQLISLVDVYESKTRQQSYRKGSPIVRVYKMLLEGKNTIYDGKLLMQFIQWRGIYPPGSIVELEDGRVGIVIAIDRKNKLQPVVLQILDQYKQKVKEQIISAANDSDFKIINAFENNAFGIYLHDYLEKGLKIRS</sequence>
<dbReference type="PANTHER" id="PTHR43155:SF2">
    <property type="entry name" value="CYCLIC DI-GMP PHOSPHODIESTERASE PA4108"/>
    <property type="match status" value="1"/>
</dbReference>
<dbReference type="PANTHER" id="PTHR43155">
    <property type="entry name" value="CYCLIC DI-GMP PHOSPHODIESTERASE PA4108-RELATED"/>
    <property type="match status" value="1"/>
</dbReference>
<dbReference type="InterPro" id="IPR021812">
    <property type="entry name" value="DUF3391"/>
</dbReference>
<dbReference type="AlphaFoldDB" id="A0A545T6A3"/>
<evidence type="ECO:0000259" key="1">
    <source>
        <dbReference type="PROSITE" id="PS51832"/>
    </source>
</evidence>
<dbReference type="OrthoDB" id="9816273at2"/>
<name>A0A545T6A3_9GAMM</name>
<dbReference type="EMBL" id="VIKR01000004">
    <property type="protein sequence ID" value="TQV72760.1"/>
    <property type="molecule type" value="Genomic_DNA"/>
</dbReference>
<dbReference type="Pfam" id="PF11871">
    <property type="entry name" value="DUF3391"/>
    <property type="match status" value="1"/>
</dbReference>
<dbReference type="InterPro" id="IPR006675">
    <property type="entry name" value="HDIG_dom"/>
</dbReference>
<feature type="domain" description="HD-GYP" evidence="1">
    <location>
        <begin position="138"/>
        <end position="334"/>
    </location>
</feature>
<dbReference type="RefSeq" id="WP_142942871.1">
    <property type="nucleotide sequence ID" value="NZ_VIKR01000004.1"/>
</dbReference>